<reference evidence="4" key="1">
    <citation type="submission" date="2013-08" db="EMBL/GenBank/DDBJ databases">
        <authorList>
            <person name="Mendez C."/>
            <person name="Richter M."/>
            <person name="Ferrer M."/>
            <person name="Sanchez J."/>
        </authorList>
    </citation>
    <scope>NUCLEOTIDE SEQUENCE</scope>
</reference>
<evidence type="ECO:0000256" key="2">
    <source>
        <dbReference type="SAM" id="MobiDB-lite"/>
    </source>
</evidence>
<reference evidence="4" key="2">
    <citation type="journal article" date="2014" name="ISME J.">
        <title>Microbial stratification in low pH oxic and suboxic macroscopic growths along an acid mine drainage.</title>
        <authorList>
            <person name="Mendez-Garcia C."/>
            <person name="Mesa V."/>
            <person name="Sprenger R.R."/>
            <person name="Richter M."/>
            <person name="Diez M.S."/>
            <person name="Solano J."/>
            <person name="Bargiela R."/>
            <person name="Golyshina O.V."/>
            <person name="Manteca A."/>
            <person name="Ramos J.L."/>
            <person name="Gallego J.R."/>
            <person name="Llorente I."/>
            <person name="Martins Dos Santos V.A."/>
            <person name="Jensen O.N."/>
            <person name="Pelaez A.I."/>
            <person name="Sanchez J."/>
            <person name="Ferrer M."/>
        </authorList>
    </citation>
    <scope>NUCLEOTIDE SEQUENCE</scope>
</reference>
<comment type="caution">
    <text evidence="4">The sequence shown here is derived from an EMBL/GenBank/DDBJ whole genome shotgun (WGS) entry which is preliminary data.</text>
</comment>
<gene>
    <name evidence="4" type="ORF">B1A_04133</name>
</gene>
<dbReference type="Pfam" id="PF07282">
    <property type="entry name" value="Cas12f1-like_TNB"/>
    <property type="match status" value="1"/>
</dbReference>
<dbReference type="AlphaFoldDB" id="T1D0S5"/>
<dbReference type="GO" id="GO:0003677">
    <property type="term" value="F:DNA binding"/>
    <property type="evidence" value="ECO:0007669"/>
    <property type="project" value="UniProtKB-KW"/>
</dbReference>
<sequence length="94" mass="10273">HWACAGCGTEHDRDINAAKNIRREGLRLLAEGTCPDGRTRRSRGTEAREEDTCAAGGTLLVGQPTSLNRELAYRAAKPRTTRQCRAGPVRRVEG</sequence>
<evidence type="ECO:0000259" key="3">
    <source>
        <dbReference type="Pfam" id="PF07282"/>
    </source>
</evidence>
<evidence type="ECO:0000313" key="4">
    <source>
        <dbReference type="EMBL" id="EQD75109.1"/>
    </source>
</evidence>
<feature type="compositionally biased region" description="Basic and acidic residues" evidence="2">
    <location>
        <begin position="37"/>
        <end position="51"/>
    </location>
</feature>
<dbReference type="EMBL" id="AUZX01003007">
    <property type="protein sequence ID" value="EQD75109.1"/>
    <property type="molecule type" value="Genomic_DNA"/>
</dbReference>
<proteinExistence type="predicted"/>
<organism evidence="4">
    <name type="scientific">mine drainage metagenome</name>
    <dbReference type="NCBI Taxonomy" id="410659"/>
    <lineage>
        <taxon>unclassified sequences</taxon>
        <taxon>metagenomes</taxon>
        <taxon>ecological metagenomes</taxon>
    </lineage>
</organism>
<protein>
    <submittedName>
        <fullName evidence="4">Protein containing Transposase, IS605 OrfB</fullName>
    </submittedName>
</protein>
<dbReference type="InterPro" id="IPR010095">
    <property type="entry name" value="Cas12f1-like_TNB"/>
</dbReference>
<feature type="region of interest" description="Disordered" evidence="2">
    <location>
        <begin position="32"/>
        <end position="52"/>
    </location>
</feature>
<feature type="domain" description="Cas12f1-like TNB" evidence="3">
    <location>
        <begin position="2"/>
        <end position="21"/>
    </location>
</feature>
<keyword evidence="1" id="KW-0238">DNA-binding</keyword>
<accession>T1D0S5</accession>
<name>T1D0S5_9ZZZZ</name>
<evidence type="ECO:0000256" key="1">
    <source>
        <dbReference type="ARBA" id="ARBA00023125"/>
    </source>
</evidence>
<feature type="non-terminal residue" evidence="4">
    <location>
        <position position="1"/>
    </location>
</feature>